<evidence type="ECO:0000313" key="2">
    <source>
        <dbReference type="EMBL" id="AYV82144.1"/>
    </source>
</evidence>
<accession>A0A3G5A6N7</accession>
<name>A0A3G5A6N7_9VIRU</name>
<feature type="transmembrane region" description="Helical" evidence="1">
    <location>
        <begin position="113"/>
        <end position="132"/>
    </location>
</feature>
<reference evidence="2" key="1">
    <citation type="submission" date="2018-10" db="EMBL/GenBank/DDBJ databases">
        <title>Hidden diversity of soil giant viruses.</title>
        <authorList>
            <person name="Schulz F."/>
            <person name="Alteio L."/>
            <person name="Goudeau D."/>
            <person name="Ryan E.M."/>
            <person name="Malmstrom R.R."/>
            <person name="Blanchard J."/>
            <person name="Woyke T."/>
        </authorList>
    </citation>
    <scope>NUCLEOTIDE SEQUENCE</scope>
    <source>
        <strain evidence="2">HOV1</strain>
    </source>
</reference>
<keyword evidence="1" id="KW-0472">Membrane</keyword>
<protein>
    <submittedName>
        <fullName evidence="2">Uncharacterized protein</fullName>
    </submittedName>
</protein>
<proteinExistence type="predicted"/>
<gene>
    <name evidence="2" type="ORF">Homavirus10_13</name>
</gene>
<feature type="non-terminal residue" evidence="2">
    <location>
        <position position="1"/>
    </location>
</feature>
<dbReference type="EMBL" id="MK072341">
    <property type="protein sequence ID" value="AYV82144.1"/>
    <property type="molecule type" value="Genomic_DNA"/>
</dbReference>
<keyword evidence="1" id="KW-0812">Transmembrane</keyword>
<organism evidence="2">
    <name type="scientific">Homavirus sp</name>
    <dbReference type="NCBI Taxonomy" id="2487769"/>
    <lineage>
        <taxon>Viruses</taxon>
        <taxon>Varidnaviria</taxon>
        <taxon>Bamfordvirae</taxon>
        <taxon>Nucleocytoviricota</taxon>
        <taxon>Megaviricetes</taxon>
        <taxon>Imitervirales</taxon>
        <taxon>Mimiviridae</taxon>
        <taxon>Klosneuvirinae</taxon>
    </lineage>
</organism>
<sequence>ALNVNSSTSNNINKTINSLTQEIQNTMSQTCVQGIAQNQALLIDNAQNAVVENVTLDQSATAYVTCLQQSQNYNNLVSNLATNLSQTASAETPSLLSLGIGLNSSTSSTSSGSSSSCLICIVILMFLLPLLMGGSSSSSSNSSEQQ</sequence>
<keyword evidence="1" id="KW-1133">Transmembrane helix</keyword>
<evidence type="ECO:0000256" key="1">
    <source>
        <dbReference type="SAM" id="Phobius"/>
    </source>
</evidence>